<organism evidence="1 2">
    <name type="scientific">Celeribacter halophilus</name>
    <dbReference type="NCBI Taxonomy" id="576117"/>
    <lineage>
        <taxon>Bacteria</taxon>
        <taxon>Pseudomonadati</taxon>
        <taxon>Pseudomonadota</taxon>
        <taxon>Alphaproteobacteria</taxon>
        <taxon>Rhodobacterales</taxon>
        <taxon>Roseobacteraceae</taxon>
        <taxon>Celeribacter</taxon>
    </lineage>
</organism>
<dbReference type="RefSeq" id="WP_066599464.1">
    <property type="nucleotide sequence ID" value="NZ_FORY01000005.1"/>
</dbReference>
<name>A0A1I3RJ92_9RHOB</name>
<dbReference type="EMBL" id="FORY01000005">
    <property type="protein sequence ID" value="SFJ45912.1"/>
    <property type="molecule type" value="Genomic_DNA"/>
</dbReference>
<dbReference type="GeneID" id="98664772"/>
<evidence type="ECO:0008006" key="3">
    <source>
        <dbReference type="Google" id="ProtNLM"/>
    </source>
</evidence>
<keyword evidence="2" id="KW-1185">Reference proteome</keyword>
<protein>
    <recommendedName>
        <fullName evidence="3">DUF3800 domain-containing protein</fullName>
    </recommendedName>
</protein>
<accession>A0A1I3RJ92</accession>
<sequence>MAKYIFFIDESGDQDLDRFRAGISTKGSEPFLVFGGALIVASERESLEEQLQAIQERIGKNTLHCSDLNHLQRSFYARSAKNMHFLAFGAVSKKATVGGYKSEIEGPQQAEYYYNKCAQYLLERIADFAKVNEIKPEDIRIVFEKKGKHNYEQLRNFISRIRTDPAPKYRSSKVLRHIDPRMIEAVAKNDDRLLCLADLVAHAIFVSLSETKTNFGIPEQRYFREIKPKFWCDPKTGRIAKWGIKFIKGPVAMELRGETMRMVNKLYKPNEALIKK</sequence>
<dbReference type="OrthoDB" id="8455662at2"/>
<dbReference type="AlphaFoldDB" id="A0A1I3RJ92"/>
<proteinExistence type="predicted"/>
<dbReference type="InterPro" id="IPR024524">
    <property type="entry name" value="DUF3800"/>
</dbReference>
<dbReference type="STRING" id="576117.SAMN04488138_105107"/>
<evidence type="ECO:0000313" key="1">
    <source>
        <dbReference type="EMBL" id="SFJ45912.1"/>
    </source>
</evidence>
<evidence type="ECO:0000313" key="2">
    <source>
        <dbReference type="Proteomes" id="UP000183299"/>
    </source>
</evidence>
<gene>
    <name evidence="1" type="ORF">SAMN04488138_105107</name>
</gene>
<dbReference type="Proteomes" id="UP000183299">
    <property type="component" value="Unassembled WGS sequence"/>
</dbReference>
<reference evidence="1 2" key="1">
    <citation type="submission" date="2016-10" db="EMBL/GenBank/DDBJ databases">
        <authorList>
            <person name="de Groot N.N."/>
        </authorList>
    </citation>
    <scope>NUCLEOTIDE SEQUENCE [LARGE SCALE GENOMIC DNA]</scope>
    <source>
        <strain evidence="1 2">CGMCC 1.8891</strain>
    </source>
</reference>
<dbReference type="Pfam" id="PF12686">
    <property type="entry name" value="DUF3800"/>
    <property type="match status" value="1"/>
</dbReference>